<proteinExistence type="predicted"/>
<protein>
    <submittedName>
        <fullName evidence="1">Acetate--CoA ligase family protein</fullName>
    </submittedName>
</protein>
<sequence>MSSVIARARSEGRSKLLEHEAFELLRAYSIPTPDYGIARDEGEARSIAEKIGYPVAVKVVSRQIVHKTDVGGVALGISSPQELERACAAIKASVKAKAPYADIEGFLIQRMVPAGLELIIGAVYDDIFGHVIAFGLGGIFTELFRDVSMRLAPVDEDEAWRMVKEVKAYRLLQGYRGMPPRDVHAIVDILVKFSRLIVENPEIKEADLNPVIALSEGEGAYVVDARFLLGTP</sequence>
<dbReference type="Proteomes" id="UP000033636">
    <property type="component" value="Unassembled WGS sequence"/>
</dbReference>
<dbReference type="EMBL" id="JZWT02000028">
    <property type="protein sequence ID" value="MFB6491300.1"/>
    <property type="molecule type" value="Genomic_DNA"/>
</dbReference>
<reference evidence="1" key="1">
    <citation type="submission" date="2024-07" db="EMBL/GenBank/DDBJ databases">
        <title>Metagenome and Metagenome-Assembled Genomes of Archaea from a hot spring from the geothermal field of Los Azufres, Mexico.</title>
        <authorList>
            <person name="Marin-Paredes R."/>
            <person name="Martinez-Romero E."/>
            <person name="Servin-Garciduenas L.E."/>
        </authorList>
    </citation>
    <scope>NUCLEOTIDE SEQUENCE</scope>
</reference>
<name>A0ACC6V2R8_9CREN</name>
<keyword evidence="1" id="KW-0436">Ligase</keyword>
<organism evidence="1 2">
    <name type="scientific">Thermoproteus sp. AZ2</name>
    <dbReference type="NCBI Taxonomy" id="1609232"/>
    <lineage>
        <taxon>Archaea</taxon>
        <taxon>Thermoproteota</taxon>
        <taxon>Thermoprotei</taxon>
        <taxon>Thermoproteales</taxon>
        <taxon>Thermoproteaceae</taxon>
        <taxon>Thermoproteus</taxon>
    </lineage>
</organism>
<accession>A0ACC6V2R8</accession>
<comment type="caution">
    <text evidence="1">The sequence shown here is derived from an EMBL/GenBank/DDBJ whole genome shotgun (WGS) entry which is preliminary data.</text>
</comment>
<evidence type="ECO:0000313" key="2">
    <source>
        <dbReference type="Proteomes" id="UP000033636"/>
    </source>
</evidence>
<evidence type="ECO:0000313" key="1">
    <source>
        <dbReference type="EMBL" id="MFB6491300.1"/>
    </source>
</evidence>
<gene>
    <name evidence="1" type="ORF">TU35_008740</name>
</gene>